<dbReference type="Pfam" id="PF02661">
    <property type="entry name" value="Fic"/>
    <property type="match status" value="1"/>
</dbReference>
<protein>
    <recommendedName>
        <fullName evidence="1">Fido domain-containing protein</fullName>
    </recommendedName>
</protein>
<dbReference type="PROSITE" id="PS51459">
    <property type="entry name" value="FIDO"/>
    <property type="match status" value="1"/>
</dbReference>
<dbReference type="PANTHER" id="PTHR13504">
    <property type="entry name" value="FIDO DOMAIN-CONTAINING PROTEIN DDB_G0283145"/>
    <property type="match status" value="1"/>
</dbReference>
<dbReference type="InterPro" id="IPR040198">
    <property type="entry name" value="Fido_containing"/>
</dbReference>
<proteinExistence type="predicted"/>
<sequence>MNSLEISARLHHRLVYIHPFNNGNGRWARFIMNLFVKDYLNSYLEFPEDELLLTTEIRKTYIKALQRADNWDYQLLIDFQKKYISNFSI</sequence>
<dbReference type="InterPro" id="IPR003812">
    <property type="entry name" value="Fido"/>
</dbReference>
<dbReference type="InterPro" id="IPR036597">
    <property type="entry name" value="Fido-like_dom_sf"/>
</dbReference>
<comment type="caution">
    <text evidence="2">The sequence shown here is derived from an EMBL/GenBank/DDBJ whole genome shotgun (WGS) entry which is preliminary data.</text>
</comment>
<dbReference type="EMBL" id="LAZR01000833">
    <property type="protein sequence ID" value="KKN56734.1"/>
    <property type="molecule type" value="Genomic_DNA"/>
</dbReference>
<dbReference type="Gene3D" id="1.10.3290.10">
    <property type="entry name" value="Fido-like domain"/>
    <property type="match status" value="1"/>
</dbReference>
<evidence type="ECO:0000259" key="1">
    <source>
        <dbReference type="PROSITE" id="PS51459"/>
    </source>
</evidence>
<dbReference type="SUPFAM" id="SSF140931">
    <property type="entry name" value="Fic-like"/>
    <property type="match status" value="1"/>
</dbReference>
<accession>A0A0F9RPR2</accession>
<reference evidence="2" key="1">
    <citation type="journal article" date="2015" name="Nature">
        <title>Complex archaea that bridge the gap between prokaryotes and eukaryotes.</title>
        <authorList>
            <person name="Spang A."/>
            <person name="Saw J.H."/>
            <person name="Jorgensen S.L."/>
            <person name="Zaremba-Niedzwiedzka K."/>
            <person name="Martijn J."/>
            <person name="Lind A.E."/>
            <person name="van Eijk R."/>
            <person name="Schleper C."/>
            <person name="Guy L."/>
            <person name="Ettema T.J."/>
        </authorList>
    </citation>
    <scope>NUCLEOTIDE SEQUENCE</scope>
</reference>
<dbReference type="AlphaFoldDB" id="A0A0F9RPR2"/>
<gene>
    <name evidence="2" type="ORF">LCGC14_0569160</name>
</gene>
<dbReference type="PANTHER" id="PTHR13504:SF39">
    <property type="entry name" value="CELL FILAMENTATION PROTEIN"/>
    <property type="match status" value="1"/>
</dbReference>
<organism evidence="2">
    <name type="scientific">marine sediment metagenome</name>
    <dbReference type="NCBI Taxonomy" id="412755"/>
    <lineage>
        <taxon>unclassified sequences</taxon>
        <taxon>metagenomes</taxon>
        <taxon>ecological metagenomes</taxon>
    </lineage>
</organism>
<feature type="domain" description="Fido" evidence="1">
    <location>
        <begin position="1"/>
        <end position="82"/>
    </location>
</feature>
<evidence type="ECO:0000313" key="2">
    <source>
        <dbReference type="EMBL" id="KKN56734.1"/>
    </source>
</evidence>
<name>A0A0F9RPR2_9ZZZZ</name>